<evidence type="ECO:0000313" key="4">
    <source>
        <dbReference type="Proteomes" id="UP001369736"/>
    </source>
</evidence>
<organism evidence="3 4">
    <name type="scientific">Actinomycetospora flava</name>
    <dbReference type="NCBI Taxonomy" id="3129232"/>
    <lineage>
        <taxon>Bacteria</taxon>
        <taxon>Bacillati</taxon>
        <taxon>Actinomycetota</taxon>
        <taxon>Actinomycetes</taxon>
        <taxon>Pseudonocardiales</taxon>
        <taxon>Pseudonocardiaceae</taxon>
        <taxon>Actinomycetospora</taxon>
    </lineage>
</organism>
<gene>
    <name evidence="3" type="ORF">WCD58_21850</name>
</gene>
<dbReference type="Proteomes" id="UP001369736">
    <property type="component" value="Unassembled WGS sequence"/>
</dbReference>
<comment type="similarity">
    <text evidence="1 2">Belongs to the cytochrome P450 family.</text>
</comment>
<sequence>MTSAASIDLTDLSVFREGRDAEVFRLLRDEDPLHWNAEPDGGPGFWSVTRHEDVRRVASEPAVTVREGTQIPSRRAEGESARSIHHLDAPEHLKLRRVVVPHVRPAVVKRLEGEIERTVDELLDPLVGAGELDLVAEVSSRLPLLVLGRLLGVPAADCPDILRWTNQMASQDPEYSDGPETAVRAREEVFAYFRELEASRRAAPQGDIVSVLATAEVDGCPLSRGQLDAYYLILMVAGNETTRNLLSGGVHALNLEPGSHAWMGESPENLRGGIEEMLRWVSPVLCMRRTAVEPIALHGRTVAPGEKIVMWFVSGNRDDRVFSDPDRFRPDRAEADHLGFGWGPHACLGAHLARLEAQVFFRRLHERGLVVEQAGEVDRLSSNFFRGIKHLPVRIVEAARV</sequence>
<dbReference type="PROSITE" id="PS00086">
    <property type="entry name" value="CYTOCHROME_P450"/>
    <property type="match status" value="1"/>
</dbReference>
<dbReference type="EMBL" id="JBBEGM010000009">
    <property type="protein sequence ID" value="MEJ2863817.1"/>
    <property type="molecule type" value="Genomic_DNA"/>
</dbReference>
<keyword evidence="4" id="KW-1185">Reference proteome</keyword>
<keyword evidence="2" id="KW-0560">Oxidoreductase</keyword>
<dbReference type="Pfam" id="PF00067">
    <property type="entry name" value="p450"/>
    <property type="match status" value="1"/>
</dbReference>
<dbReference type="Gene3D" id="1.10.630.10">
    <property type="entry name" value="Cytochrome P450"/>
    <property type="match status" value="1"/>
</dbReference>
<keyword evidence="2" id="KW-0408">Iron</keyword>
<dbReference type="InterPro" id="IPR036396">
    <property type="entry name" value="Cyt_P450_sf"/>
</dbReference>
<name>A0ABU8M9S3_9PSEU</name>
<dbReference type="PANTHER" id="PTHR46696:SF4">
    <property type="entry name" value="BIOTIN BIOSYNTHESIS CYTOCHROME P450"/>
    <property type="match status" value="1"/>
</dbReference>
<evidence type="ECO:0000256" key="2">
    <source>
        <dbReference type="RuleBase" id="RU000461"/>
    </source>
</evidence>
<dbReference type="InterPro" id="IPR017972">
    <property type="entry name" value="Cyt_P450_CS"/>
</dbReference>
<keyword evidence="2" id="KW-0503">Monooxygenase</keyword>
<keyword evidence="2" id="KW-0479">Metal-binding</keyword>
<accession>A0ABU8M9S3</accession>
<dbReference type="RefSeq" id="WP_337705177.1">
    <property type="nucleotide sequence ID" value="NZ_JBBEGM010000009.1"/>
</dbReference>
<dbReference type="PRINTS" id="PR00359">
    <property type="entry name" value="BP450"/>
</dbReference>
<keyword evidence="2" id="KW-0349">Heme</keyword>
<evidence type="ECO:0000256" key="1">
    <source>
        <dbReference type="ARBA" id="ARBA00010617"/>
    </source>
</evidence>
<dbReference type="InterPro" id="IPR001128">
    <property type="entry name" value="Cyt_P450"/>
</dbReference>
<dbReference type="CDD" id="cd11033">
    <property type="entry name" value="CYP142-like"/>
    <property type="match status" value="1"/>
</dbReference>
<proteinExistence type="inferred from homology"/>
<dbReference type="PANTHER" id="PTHR46696">
    <property type="entry name" value="P450, PUTATIVE (EUROFUNG)-RELATED"/>
    <property type="match status" value="1"/>
</dbReference>
<dbReference type="SUPFAM" id="SSF48264">
    <property type="entry name" value="Cytochrome P450"/>
    <property type="match status" value="1"/>
</dbReference>
<comment type="caution">
    <text evidence="3">The sequence shown here is derived from an EMBL/GenBank/DDBJ whole genome shotgun (WGS) entry which is preliminary data.</text>
</comment>
<reference evidence="3 4" key="1">
    <citation type="submission" date="2024-03" db="EMBL/GenBank/DDBJ databases">
        <title>Actinomycetospora sp. OC33-EN07, a novel actinomycete isolated from wild orchid (Aerides multiflora).</title>
        <authorList>
            <person name="Suriyachadkun C."/>
        </authorList>
    </citation>
    <scope>NUCLEOTIDE SEQUENCE [LARGE SCALE GENOMIC DNA]</scope>
    <source>
        <strain evidence="3 4">OC33-EN07</strain>
    </source>
</reference>
<protein>
    <submittedName>
        <fullName evidence="3">Cytochrome P450</fullName>
    </submittedName>
</protein>
<evidence type="ECO:0000313" key="3">
    <source>
        <dbReference type="EMBL" id="MEJ2863817.1"/>
    </source>
</evidence>
<dbReference type="InterPro" id="IPR002397">
    <property type="entry name" value="Cyt_P450_B"/>
</dbReference>